<dbReference type="EMBL" id="AJWK01021547">
    <property type="status" value="NOT_ANNOTATED_CDS"/>
    <property type="molecule type" value="Genomic_DNA"/>
</dbReference>
<evidence type="ECO:0000259" key="15">
    <source>
        <dbReference type="PROSITE" id="PS51192"/>
    </source>
</evidence>
<dbReference type="AlphaFoldDB" id="A0A1B0CP88"/>
<dbReference type="EMBL" id="GITU01009731">
    <property type="protein sequence ID" value="MBC1178434.1"/>
    <property type="molecule type" value="Transcribed_RNA"/>
</dbReference>
<dbReference type="InterPro" id="IPR014014">
    <property type="entry name" value="RNA_helicase_DEAD_Q_motif"/>
</dbReference>
<evidence type="ECO:0000256" key="8">
    <source>
        <dbReference type="ARBA" id="ARBA00022840"/>
    </source>
</evidence>
<dbReference type="PROSITE" id="PS51195">
    <property type="entry name" value="Q_MOTIF"/>
    <property type="match status" value="1"/>
</dbReference>
<comment type="similarity">
    <text evidence="12">Belongs to the DEAD box helicase family.</text>
</comment>
<evidence type="ECO:0000256" key="13">
    <source>
        <dbReference type="SAM" id="MobiDB-lite"/>
    </source>
</evidence>
<dbReference type="SMART" id="SM00490">
    <property type="entry name" value="HELICc"/>
    <property type="match status" value="1"/>
</dbReference>
<dbReference type="SUPFAM" id="SSF90209">
    <property type="entry name" value="Ran binding protein zinc finger-like"/>
    <property type="match status" value="4"/>
</dbReference>
<evidence type="ECO:0000313" key="19">
    <source>
        <dbReference type="EnsemblMetazoa" id="LLOJ006561-PA"/>
    </source>
</evidence>
<organism evidence="19 20">
    <name type="scientific">Lutzomyia longipalpis</name>
    <name type="common">Sand fly</name>
    <dbReference type="NCBI Taxonomy" id="7200"/>
    <lineage>
        <taxon>Eukaryota</taxon>
        <taxon>Metazoa</taxon>
        <taxon>Ecdysozoa</taxon>
        <taxon>Arthropoda</taxon>
        <taxon>Hexapoda</taxon>
        <taxon>Insecta</taxon>
        <taxon>Pterygota</taxon>
        <taxon>Neoptera</taxon>
        <taxon>Endopterygota</taxon>
        <taxon>Diptera</taxon>
        <taxon>Nematocera</taxon>
        <taxon>Psychodoidea</taxon>
        <taxon>Psychodidae</taxon>
        <taxon>Lutzomyia</taxon>
        <taxon>Lutzomyia</taxon>
    </lineage>
</organism>
<dbReference type="PROSITE" id="PS01358">
    <property type="entry name" value="ZF_RANBP2_1"/>
    <property type="match status" value="4"/>
</dbReference>
<evidence type="ECO:0000256" key="2">
    <source>
        <dbReference type="ARBA" id="ARBA00022723"/>
    </source>
</evidence>
<keyword evidence="20" id="KW-1185">Reference proteome</keyword>
<dbReference type="SMART" id="SM00487">
    <property type="entry name" value="DEXDc"/>
    <property type="match status" value="1"/>
</dbReference>
<dbReference type="Gene3D" id="4.10.1060.10">
    <property type="entry name" value="Zinc finger, RanBP2-type"/>
    <property type="match status" value="4"/>
</dbReference>
<reference evidence="19" key="3">
    <citation type="submission" date="2020-05" db="UniProtKB">
        <authorList>
            <consortium name="EnsemblMetazoa"/>
        </authorList>
    </citation>
    <scope>IDENTIFICATION</scope>
    <source>
        <strain evidence="19">Jacobina</strain>
    </source>
</reference>
<feature type="compositionally biased region" description="Gly residues" evidence="13">
    <location>
        <begin position="656"/>
        <end position="665"/>
    </location>
</feature>
<dbReference type="CDD" id="cd18787">
    <property type="entry name" value="SF2_C_DEAD"/>
    <property type="match status" value="1"/>
</dbReference>
<evidence type="ECO:0000256" key="5">
    <source>
        <dbReference type="ARBA" id="ARBA00022801"/>
    </source>
</evidence>
<evidence type="ECO:0000259" key="14">
    <source>
        <dbReference type="PROSITE" id="PS50199"/>
    </source>
</evidence>
<dbReference type="PROSITE" id="PS50199">
    <property type="entry name" value="ZF_RANBP2_2"/>
    <property type="match status" value="4"/>
</dbReference>
<feature type="domain" description="RanBP2-type" evidence="14">
    <location>
        <begin position="217"/>
        <end position="246"/>
    </location>
</feature>
<feature type="short sequence motif" description="Q motif" evidence="11">
    <location>
        <begin position="305"/>
        <end position="333"/>
    </location>
</feature>
<evidence type="ECO:0000256" key="11">
    <source>
        <dbReference type="PROSITE-ProRule" id="PRU00552"/>
    </source>
</evidence>
<dbReference type="PROSITE" id="PS51194">
    <property type="entry name" value="HELICASE_CTER"/>
    <property type="match status" value="1"/>
</dbReference>
<protein>
    <recommendedName>
        <fullName evidence="1">RNA helicase</fullName>
        <ecNumber evidence="1">3.6.4.13</ecNumber>
    </recommendedName>
</protein>
<dbReference type="VEuPathDB" id="VectorBase:LLOJ006561"/>
<keyword evidence="5 12" id="KW-0378">Hydrolase</keyword>
<dbReference type="EMBL" id="AJWK01021545">
    <property type="status" value="NOT_ANNOTATED_CDS"/>
    <property type="molecule type" value="Genomic_DNA"/>
</dbReference>
<reference evidence="20" key="1">
    <citation type="submission" date="2012-05" db="EMBL/GenBank/DDBJ databases">
        <title>Whole Genome Assembly of Lutzomyia longipalpis.</title>
        <authorList>
            <person name="Richards S."/>
            <person name="Qu C."/>
            <person name="Dillon R."/>
            <person name="Worley K."/>
            <person name="Scherer S."/>
            <person name="Batterton M."/>
            <person name="Taylor A."/>
            <person name="Hawes A."/>
            <person name="Hernandez B."/>
            <person name="Kovar C."/>
            <person name="Mandapat C."/>
            <person name="Pham C."/>
            <person name="Qu C."/>
            <person name="Jing C."/>
            <person name="Bess C."/>
            <person name="Bandaranaike D."/>
            <person name="Ngo D."/>
            <person name="Ongeri F."/>
            <person name="Arias F."/>
            <person name="Lara F."/>
            <person name="Weissenberger G."/>
            <person name="Kamau G."/>
            <person name="Han H."/>
            <person name="Shen H."/>
            <person name="Dinh H."/>
            <person name="Khalil I."/>
            <person name="Jones J."/>
            <person name="Shafer J."/>
            <person name="Jayaseelan J."/>
            <person name="Quiroz J."/>
            <person name="Blankenburg K."/>
            <person name="Nguyen L."/>
            <person name="Jackson L."/>
            <person name="Francisco L."/>
            <person name="Tang L.-Y."/>
            <person name="Pu L.-L."/>
            <person name="Perales L."/>
            <person name="Lorensuhewa L."/>
            <person name="Munidasa M."/>
            <person name="Coyle M."/>
            <person name="Taylor M."/>
            <person name="Puazo M."/>
            <person name="Firestine M."/>
            <person name="Scheel M."/>
            <person name="Javaid M."/>
            <person name="Wang M."/>
            <person name="Li M."/>
            <person name="Tabassum N."/>
            <person name="Saada N."/>
            <person name="Osuji N."/>
            <person name="Aqrawi P."/>
            <person name="Fu Q."/>
            <person name="Thornton R."/>
            <person name="Raj R."/>
            <person name="Goodspeed R."/>
            <person name="Mata R."/>
            <person name="Najjar R."/>
            <person name="Gubbala S."/>
            <person name="Lee S."/>
            <person name="Denson S."/>
            <person name="Patil S."/>
            <person name="Macmil S."/>
            <person name="Qi S."/>
            <person name="Matskevitch T."/>
            <person name="Palculict T."/>
            <person name="Mathew T."/>
            <person name="Vee V."/>
            <person name="Velamala V."/>
            <person name="Korchina V."/>
            <person name="Cai W."/>
            <person name="Liu W."/>
            <person name="Dai W."/>
            <person name="Zou X."/>
            <person name="Zhu Y."/>
            <person name="Zhang Y."/>
            <person name="Wu Y.-Q."/>
            <person name="Xin Y."/>
            <person name="Nazarath L."/>
            <person name="Kovar C."/>
            <person name="Han Y."/>
            <person name="Muzny D."/>
            <person name="Gibbs R."/>
        </authorList>
    </citation>
    <scope>NUCLEOTIDE SEQUENCE [LARGE SCALE GENOMIC DNA]</scope>
    <source>
        <strain evidence="20">Jacobina</strain>
    </source>
</reference>
<dbReference type="Gene3D" id="3.40.50.300">
    <property type="entry name" value="P-loop containing nucleotide triphosphate hydrolases"/>
    <property type="match status" value="2"/>
</dbReference>
<keyword evidence="8 12" id="KW-0067">ATP-binding</keyword>
<evidence type="ECO:0000256" key="6">
    <source>
        <dbReference type="ARBA" id="ARBA00022806"/>
    </source>
</evidence>
<dbReference type="EnsemblMetazoa" id="LLOJ006561-RA">
    <property type="protein sequence ID" value="LLOJ006561-PA"/>
    <property type="gene ID" value="LLOJ006561"/>
</dbReference>
<dbReference type="EC" id="3.6.4.13" evidence="1"/>
<feature type="domain" description="Helicase C-terminal" evidence="16">
    <location>
        <begin position="472"/>
        <end position="653"/>
    </location>
</feature>
<keyword evidence="7" id="KW-0862">Zinc</keyword>
<evidence type="ECO:0000256" key="1">
    <source>
        <dbReference type="ARBA" id="ARBA00012552"/>
    </source>
</evidence>
<dbReference type="SMART" id="SM00547">
    <property type="entry name" value="ZnF_RBZ"/>
    <property type="match status" value="4"/>
</dbReference>
<feature type="domain" description="RanBP2-type" evidence="14">
    <location>
        <begin position="121"/>
        <end position="152"/>
    </location>
</feature>
<keyword evidence="6 12" id="KW-0347">Helicase</keyword>
<keyword evidence="3 12" id="KW-0547">Nucleotide-binding</keyword>
<dbReference type="GO" id="GO:0016787">
    <property type="term" value="F:hydrolase activity"/>
    <property type="evidence" value="ECO:0007669"/>
    <property type="project" value="UniProtKB-KW"/>
</dbReference>
<dbReference type="GO" id="GO:0010468">
    <property type="term" value="P:regulation of gene expression"/>
    <property type="evidence" value="ECO:0007669"/>
    <property type="project" value="UniProtKB-ARBA"/>
</dbReference>
<feature type="domain" description="DEAD-box RNA helicase Q" evidence="17">
    <location>
        <begin position="305"/>
        <end position="333"/>
    </location>
</feature>
<dbReference type="InterPro" id="IPR011545">
    <property type="entry name" value="DEAD/DEAH_box_helicase_dom"/>
</dbReference>
<feature type="domain" description="Helicase ATP-binding" evidence="15">
    <location>
        <begin position="336"/>
        <end position="511"/>
    </location>
</feature>
<reference evidence="18" key="2">
    <citation type="journal article" date="2020" name="BMC">
        <title>Leishmania infection induces a limited differential gene expression in the sand fly midgut.</title>
        <authorList>
            <person name="Coutinho-Abreu I.V."/>
            <person name="Serafim T.D."/>
            <person name="Meneses C."/>
            <person name="Kamhawi S."/>
            <person name="Oliveira F."/>
            <person name="Valenzuela J.G."/>
        </authorList>
    </citation>
    <scope>NUCLEOTIDE SEQUENCE</scope>
    <source>
        <strain evidence="18">Jacobina</strain>
        <tissue evidence="18">Midgut</tissue>
    </source>
</reference>
<evidence type="ECO:0000256" key="7">
    <source>
        <dbReference type="ARBA" id="ARBA00022833"/>
    </source>
</evidence>
<feature type="region of interest" description="Disordered" evidence="13">
    <location>
        <begin position="1"/>
        <end position="71"/>
    </location>
</feature>
<evidence type="ECO:0000256" key="4">
    <source>
        <dbReference type="ARBA" id="ARBA00022771"/>
    </source>
</evidence>
<evidence type="ECO:0000313" key="20">
    <source>
        <dbReference type="Proteomes" id="UP000092461"/>
    </source>
</evidence>
<feature type="region of interest" description="Disordered" evidence="13">
    <location>
        <begin position="194"/>
        <end position="218"/>
    </location>
</feature>
<proteinExistence type="inferred from homology"/>
<dbReference type="GO" id="GO:0005524">
    <property type="term" value="F:ATP binding"/>
    <property type="evidence" value="ECO:0007669"/>
    <property type="project" value="UniProtKB-KW"/>
</dbReference>
<keyword evidence="2" id="KW-0479">Metal-binding</keyword>
<dbReference type="InterPro" id="IPR000629">
    <property type="entry name" value="RNA-helicase_DEAD-box_CS"/>
</dbReference>
<accession>A0A1B0CP88</accession>
<comment type="catalytic activity">
    <reaction evidence="9">
        <text>ATP + H2O = ADP + phosphate + H(+)</text>
        <dbReference type="Rhea" id="RHEA:13065"/>
        <dbReference type="ChEBI" id="CHEBI:15377"/>
        <dbReference type="ChEBI" id="CHEBI:15378"/>
        <dbReference type="ChEBI" id="CHEBI:30616"/>
        <dbReference type="ChEBI" id="CHEBI:43474"/>
        <dbReference type="ChEBI" id="CHEBI:456216"/>
        <dbReference type="EC" id="3.6.4.13"/>
    </reaction>
</comment>
<dbReference type="PROSITE" id="PS00039">
    <property type="entry name" value="DEAD_ATP_HELICASE"/>
    <property type="match status" value="1"/>
</dbReference>
<feature type="domain" description="RanBP2-type" evidence="14">
    <location>
        <begin position="70"/>
        <end position="99"/>
    </location>
</feature>
<dbReference type="PROSITE" id="PS51192">
    <property type="entry name" value="HELICASE_ATP_BIND_1"/>
    <property type="match status" value="1"/>
</dbReference>
<evidence type="ECO:0000256" key="3">
    <source>
        <dbReference type="ARBA" id="ARBA00022741"/>
    </source>
</evidence>
<dbReference type="Pfam" id="PF00271">
    <property type="entry name" value="Helicase_C"/>
    <property type="match status" value="1"/>
</dbReference>
<dbReference type="InterPro" id="IPR001876">
    <property type="entry name" value="Znf_RanBP2"/>
</dbReference>
<feature type="region of interest" description="Disordered" evidence="13">
    <location>
        <begin position="656"/>
        <end position="689"/>
    </location>
</feature>
<dbReference type="GO" id="GO:0008270">
    <property type="term" value="F:zinc ion binding"/>
    <property type="evidence" value="ECO:0007669"/>
    <property type="project" value="UniProtKB-KW"/>
</dbReference>
<dbReference type="Pfam" id="PF00270">
    <property type="entry name" value="DEAD"/>
    <property type="match status" value="1"/>
</dbReference>
<dbReference type="VEuPathDB" id="VectorBase:LLONM1_003514"/>
<evidence type="ECO:0000256" key="10">
    <source>
        <dbReference type="PROSITE-ProRule" id="PRU00322"/>
    </source>
</evidence>
<dbReference type="InterPro" id="IPR014001">
    <property type="entry name" value="Helicase_ATP-bd"/>
</dbReference>
<feature type="domain" description="RanBP2-type" evidence="14">
    <location>
        <begin position="166"/>
        <end position="197"/>
    </location>
</feature>
<dbReference type="InterPro" id="IPR027417">
    <property type="entry name" value="P-loop_NTPase"/>
</dbReference>
<sequence>MGDEWEDGCDAGVEFNNDKKSYSSYDKGYGNGYGNDSSGGGSRGGGGGGYGGGGRSGGGGGGGSGGRQPRAGDWTCSECGKSNFASRSECFGCHKMKDDSDAVASGDGDGGMSNGTGGRREFGPDDWKCSGCGKTNFASRRECFSCKEPKSGGGDNDGGGSTARRTFGADDWKCVGCGKTNFASRRECFSCKEPKSGGNDGGGGDSYPSEKPRAGSRPGDWTCPACDKANFASRTSCFGCSEEKPAHLVSDDVNQEKPREFYIPPELPTDETEIFSSKIDQGVNFGNFQKIPVNVSGENVPPPITDFKSSGLREFLLTNVEKSGYTVPTPIQKYSIPVIMNGRDLMGCAQTGSGKTAAFLLPIINALLTENREVTVGQPHVLIITPTRELCIQITEQAHKFAHKSYIKVHKIYGGTATRYQGDALKGGTNILVATPGRLLDFMNRSYISFKDIRFVVLDEADRMLDMGFIGDIEKMMAEMPEERQTLMYSATFPEEIQHLAGKYLKNYVFVAVGIVGSACTDVEQTIVEVPGRKKRDMLMTTFPTTSIHSDRLQKEREMALGDFKSGRMGIMIATSVAARGLDIPNVQHVINFDMPKSIDEYVHRIGRTGRLGNRGQATSFFDPEKDSEIGAKLVTILGQANQPIPDFLEQYGGGMSAGRGGTFGGTDIRKDDFRKGGGPAPQEEDEEW</sequence>
<evidence type="ECO:0000256" key="12">
    <source>
        <dbReference type="RuleBase" id="RU000492"/>
    </source>
</evidence>
<dbReference type="PANTHER" id="PTHR47958">
    <property type="entry name" value="ATP-DEPENDENT RNA HELICASE DBP3"/>
    <property type="match status" value="1"/>
</dbReference>
<name>A0A1B0CP88_LUTLO</name>
<dbReference type="Proteomes" id="UP000092461">
    <property type="component" value="Unassembled WGS sequence"/>
</dbReference>
<evidence type="ECO:0000256" key="9">
    <source>
        <dbReference type="ARBA" id="ARBA00047984"/>
    </source>
</evidence>
<dbReference type="EMBL" id="AJWK01021546">
    <property type="status" value="NOT_ANNOTATED_CDS"/>
    <property type="molecule type" value="Genomic_DNA"/>
</dbReference>
<dbReference type="GO" id="GO:0003724">
    <property type="term" value="F:RNA helicase activity"/>
    <property type="evidence" value="ECO:0007669"/>
    <property type="project" value="UniProtKB-EC"/>
</dbReference>
<evidence type="ECO:0000259" key="17">
    <source>
        <dbReference type="PROSITE" id="PS51195"/>
    </source>
</evidence>
<dbReference type="SUPFAM" id="SSF52540">
    <property type="entry name" value="P-loop containing nucleoside triphosphate hydrolases"/>
    <property type="match status" value="2"/>
</dbReference>
<dbReference type="InterPro" id="IPR001650">
    <property type="entry name" value="Helicase_C-like"/>
</dbReference>
<evidence type="ECO:0000259" key="16">
    <source>
        <dbReference type="PROSITE" id="PS51194"/>
    </source>
</evidence>
<dbReference type="GO" id="GO:0003676">
    <property type="term" value="F:nucleic acid binding"/>
    <property type="evidence" value="ECO:0007669"/>
    <property type="project" value="InterPro"/>
</dbReference>
<dbReference type="EMBL" id="AJWK01021544">
    <property type="status" value="NOT_ANNOTATED_CDS"/>
    <property type="molecule type" value="Genomic_DNA"/>
</dbReference>
<evidence type="ECO:0000313" key="18">
    <source>
        <dbReference type="EMBL" id="MBC1178434.1"/>
    </source>
</evidence>
<dbReference type="FunFam" id="3.40.50.300:FF:000397">
    <property type="entry name" value="Probable ATP-dependent RNA helicase DDX4"/>
    <property type="match status" value="1"/>
</dbReference>
<keyword evidence="4 10" id="KW-0863">Zinc-finger</keyword>
<feature type="compositionally biased region" description="Gly residues" evidence="13">
    <location>
        <begin position="29"/>
        <end position="66"/>
    </location>
</feature>
<dbReference type="Pfam" id="PF00641">
    <property type="entry name" value="Zn_ribbon_RanBP"/>
    <property type="match status" value="4"/>
</dbReference>
<dbReference type="InterPro" id="IPR036443">
    <property type="entry name" value="Znf_RanBP2_sf"/>
</dbReference>